<dbReference type="Pfam" id="PF01613">
    <property type="entry name" value="Flavin_Reduct"/>
    <property type="match status" value="1"/>
</dbReference>
<accession>A0A919J4Z6</accession>
<evidence type="ECO:0000313" key="3">
    <source>
        <dbReference type="EMBL" id="GIE13739.1"/>
    </source>
</evidence>
<proteinExistence type="predicted"/>
<dbReference type="RefSeq" id="WP_203820176.1">
    <property type="nucleotide sequence ID" value="NZ_BAAABP010000002.1"/>
</dbReference>
<evidence type="ECO:0000313" key="4">
    <source>
        <dbReference type="Proteomes" id="UP000598174"/>
    </source>
</evidence>
<dbReference type="AlphaFoldDB" id="A0A919J4Z6"/>
<evidence type="ECO:0000259" key="2">
    <source>
        <dbReference type="SMART" id="SM00903"/>
    </source>
</evidence>
<dbReference type="EMBL" id="BOMM01000050">
    <property type="protein sequence ID" value="GIE13739.1"/>
    <property type="molecule type" value="Genomic_DNA"/>
</dbReference>
<protein>
    <recommendedName>
        <fullName evidence="2">Flavin reductase like domain-containing protein</fullName>
    </recommendedName>
</protein>
<keyword evidence="1" id="KW-0560">Oxidoreductase</keyword>
<dbReference type="SUPFAM" id="SSF50475">
    <property type="entry name" value="FMN-binding split barrel"/>
    <property type="match status" value="1"/>
</dbReference>
<dbReference type="GO" id="GO:0006208">
    <property type="term" value="P:pyrimidine nucleobase catabolic process"/>
    <property type="evidence" value="ECO:0007669"/>
    <property type="project" value="TreeGrafter"/>
</dbReference>
<organism evidence="3 4">
    <name type="scientific">Paractinoplanes ferrugineus</name>
    <dbReference type="NCBI Taxonomy" id="113564"/>
    <lineage>
        <taxon>Bacteria</taxon>
        <taxon>Bacillati</taxon>
        <taxon>Actinomycetota</taxon>
        <taxon>Actinomycetes</taxon>
        <taxon>Micromonosporales</taxon>
        <taxon>Micromonosporaceae</taxon>
        <taxon>Paractinoplanes</taxon>
    </lineage>
</organism>
<comment type="caution">
    <text evidence="3">The sequence shown here is derived from an EMBL/GenBank/DDBJ whole genome shotgun (WGS) entry which is preliminary data.</text>
</comment>
<keyword evidence="4" id="KW-1185">Reference proteome</keyword>
<sequence length="181" mass="19442">MDISDWPPLGVTAFTEAMAGHAASVAVITTRTPDGKACGLLVSTLCSYSVDPPSVLFAVGRSARSYPALTGCAAFGVHLLDRGHRELADIFAGRVDDKFAAVAWRWHGPVPRLDGVPQFLTCRTRRVVPDGDHAVMIGGVVALETDDDTGPVRDDPLIYYRRRLGSWETVFGDSRSGALTD</sequence>
<dbReference type="PANTHER" id="PTHR30466:SF1">
    <property type="entry name" value="FMN REDUCTASE (NADH) RUTF"/>
    <property type="match status" value="1"/>
</dbReference>
<feature type="domain" description="Flavin reductase like" evidence="2">
    <location>
        <begin position="18"/>
        <end position="166"/>
    </location>
</feature>
<dbReference type="GO" id="GO:0010181">
    <property type="term" value="F:FMN binding"/>
    <property type="evidence" value="ECO:0007669"/>
    <property type="project" value="InterPro"/>
</dbReference>
<reference evidence="3" key="1">
    <citation type="submission" date="2021-01" db="EMBL/GenBank/DDBJ databases">
        <title>Whole genome shotgun sequence of Actinoplanes ferrugineus NBRC 15555.</title>
        <authorList>
            <person name="Komaki H."/>
            <person name="Tamura T."/>
        </authorList>
    </citation>
    <scope>NUCLEOTIDE SEQUENCE</scope>
    <source>
        <strain evidence="3">NBRC 15555</strain>
    </source>
</reference>
<dbReference type="Proteomes" id="UP000598174">
    <property type="component" value="Unassembled WGS sequence"/>
</dbReference>
<dbReference type="InterPro" id="IPR050268">
    <property type="entry name" value="NADH-dep_flavin_reductase"/>
</dbReference>
<gene>
    <name evidence="3" type="ORF">Afe05nite_55790</name>
</gene>
<dbReference type="GO" id="GO:0042602">
    <property type="term" value="F:riboflavin reductase (NADPH) activity"/>
    <property type="evidence" value="ECO:0007669"/>
    <property type="project" value="TreeGrafter"/>
</dbReference>
<dbReference type="InterPro" id="IPR012349">
    <property type="entry name" value="Split_barrel_FMN-bd"/>
</dbReference>
<dbReference type="Gene3D" id="2.30.110.10">
    <property type="entry name" value="Electron Transport, Fmn-binding Protein, Chain A"/>
    <property type="match status" value="1"/>
</dbReference>
<name>A0A919J4Z6_9ACTN</name>
<evidence type="ECO:0000256" key="1">
    <source>
        <dbReference type="ARBA" id="ARBA00023002"/>
    </source>
</evidence>
<dbReference type="PANTHER" id="PTHR30466">
    <property type="entry name" value="FLAVIN REDUCTASE"/>
    <property type="match status" value="1"/>
</dbReference>
<dbReference type="SMART" id="SM00903">
    <property type="entry name" value="Flavin_Reduct"/>
    <property type="match status" value="1"/>
</dbReference>
<dbReference type="InterPro" id="IPR002563">
    <property type="entry name" value="Flavin_Rdtase-like_dom"/>
</dbReference>